<dbReference type="Gene3D" id="1.10.238.20">
    <property type="entry name" value="Pheromone/general odorant binding protein domain"/>
    <property type="match status" value="1"/>
</dbReference>
<dbReference type="SUPFAM" id="SSF47565">
    <property type="entry name" value="Insect pheromone/odorant-binding proteins"/>
    <property type="match status" value="1"/>
</dbReference>
<keyword evidence="1 2" id="KW-0732">Signal</keyword>
<evidence type="ECO:0000256" key="2">
    <source>
        <dbReference type="SAM" id="SignalP"/>
    </source>
</evidence>
<evidence type="ECO:0000313" key="3">
    <source>
        <dbReference type="EMBL" id="AIX97055.1"/>
    </source>
</evidence>
<dbReference type="PANTHER" id="PTHR11857">
    <property type="entry name" value="ODORANT BINDING PROTEIN-RELATED"/>
    <property type="match status" value="1"/>
</dbReference>
<dbReference type="GO" id="GO:0005549">
    <property type="term" value="F:odorant binding"/>
    <property type="evidence" value="ECO:0007669"/>
    <property type="project" value="InterPro"/>
</dbReference>
<gene>
    <name evidence="3" type="primary">obp9</name>
</gene>
<dbReference type="SMART" id="SM00708">
    <property type="entry name" value="PhBP"/>
    <property type="match status" value="1"/>
</dbReference>
<dbReference type="CDD" id="cd23992">
    <property type="entry name" value="PBP_GOBP"/>
    <property type="match status" value="1"/>
</dbReference>
<dbReference type="EMBL" id="KF984172">
    <property type="protein sequence ID" value="AIX97055.1"/>
    <property type="molecule type" value="mRNA"/>
</dbReference>
<evidence type="ECO:0000256" key="1">
    <source>
        <dbReference type="ARBA" id="ARBA00022729"/>
    </source>
</evidence>
<feature type="signal peptide" evidence="2">
    <location>
        <begin position="1"/>
        <end position="21"/>
    </location>
</feature>
<reference evidence="3" key="2">
    <citation type="journal article" date="2014" name="Comp. Biochem. Physiol. Part D Genomics Proteomics">
        <title>Analysis of chemosensory gene families in the beetle Monochamus alternatus and its parasitoid Dastarcus helophoroides.</title>
        <authorList>
            <person name="Wang J."/>
            <person name="Li D.Z."/>
            <person name="Min S.F."/>
            <person name="Mi F."/>
            <person name="Zhou S.S."/>
            <person name="Wang M.Q."/>
        </authorList>
    </citation>
    <scope>NUCLEOTIDE SEQUENCE</scope>
</reference>
<name>A0A1I9HZP2_9CUCU</name>
<feature type="chain" id="PRO_5013334789" evidence="2">
    <location>
        <begin position="22"/>
        <end position="138"/>
    </location>
</feature>
<dbReference type="InterPro" id="IPR036728">
    <property type="entry name" value="PBP_GOBP_sf"/>
</dbReference>
<dbReference type="Pfam" id="PF01395">
    <property type="entry name" value="PBP_GOBP"/>
    <property type="match status" value="1"/>
</dbReference>
<dbReference type="AlphaFoldDB" id="A0A1I9HZP2"/>
<dbReference type="InterPro" id="IPR006170">
    <property type="entry name" value="PBP/GOBP"/>
</dbReference>
<dbReference type="GO" id="GO:0007608">
    <property type="term" value="P:sensory perception of smell"/>
    <property type="evidence" value="ECO:0007669"/>
    <property type="project" value="TreeGrafter"/>
</dbReference>
<organism evidence="3">
    <name type="scientific">Dastarcus helophoroides</name>
    <dbReference type="NCBI Taxonomy" id="1169899"/>
    <lineage>
        <taxon>Eukaryota</taxon>
        <taxon>Metazoa</taxon>
        <taxon>Ecdysozoa</taxon>
        <taxon>Arthropoda</taxon>
        <taxon>Hexapoda</taxon>
        <taxon>Insecta</taxon>
        <taxon>Pterygota</taxon>
        <taxon>Neoptera</taxon>
        <taxon>Endopterygota</taxon>
        <taxon>Coleoptera</taxon>
        <taxon>Polyphaga</taxon>
        <taxon>Cucujiformia</taxon>
        <taxon>Coccinelloidea</taxon>
        <taxon>Bothrideridae</taxon>
        <taxon>Dastarcus</taxon>
    </lineage>
</organism>
<proteinExistence type="evidence at transcript level"/>
<protein>
    <submittedName>
        <fullName evidence="3">Odorant-binding protein 9</fullName>
    </submittedName>
</protein>
<sequence>MSVQLAVKFVCLSFVLGNIQGVEWHPEAQKIIDRVHGVCMKDSGFTEEERLQYTFDNEDRRFKCYMYCILKEIDLVDNKDNVLPLESFMERVVEHHKNDFLPHAEICIPKVTGSDPCDIAYNFYKCMNKENPEHCALI</sequence>
<dbReference type="GO" id="GO:0005615">
    <property type="term" value="C:extracellular space"/>
    <property type="evidence" value="ECO:0007669"/>
    <property type="project" value="TreeGrafter"/>
</dbReference>
<reference evidence="3" key="1">
    <citation type="submission" date="2013-12" db="EMBL/GenBank/DDBJ databases">
        <authorList>
            <person name="Schubert J."/>
        </authorList>
    </citation>
    <scope>NUCLEOTIDE SEQUENCE</scope>
</reference>
<accession>A0A1I9HZP2</accession>
<dbReference type="PANTHER" id="PTHR11857:SF45">
    <property type="entry name" value="GENERAL ODORANT-BINDING PROTEIN 83A-RELATED"/>
    <property type="match status" value="1"/>
</dbReference>